<dbReference type="GO" id="GO:0032259">
    <property type="term" value="P:methylation"/>
    <property type="evidence" value="ECO:0007669"/>
    <property type="project" value="UniProtKB-KW"/>
</dbReference>
<comment type="subcellular location">
    <subcellularLocation>
        <location evidence="1">Mitochondrion</location>
    </subcellularLocation>
</comment>
<proteinExistence type="predicted"/>
<feature type="region of interest" description="Disordered" evidence="8">
    <location>
        <begin position="73"/>
        <end position="159"/>
    </location>
</feature>
<feature type="compositionally biased region" description="Polar residues" evidence="8">
    <location>
        <begin position="132"/>
        <end position="150"/>
    </location>
</feature>
<name>A0A194XMK3_MOLSC</name>
<sequence>MFRIVASKRLALLRSTYRSSFRPFHHSAVRTRSPSSATAYSELPGLDDHRKLHLSEDAIGIGDSAAVSAASVADLSSVENGPKSGRVAKRTATQSKAATTKTKTKGKTKAASKVEAGTASVSPKRKPRSRKTVNNQQNSIENQKESSTLFGDTRKPENLQKHLARQYSTLKKRVQSKRMNVVSRSLCDDIIERLKPSLEQYKGCDIIDINPGAGVWSSKLHDHLKPRSHIMMEPDDAVYAPFLQPLVDKPNSTYKLVPKSGIIWTQLEKILTEEYLPQQKKLSSSDPELSRANTSLLVIGNLGVTPRKPYKGFGSLAQLTLYQFLSAMKAHSLFHQYGLIRMLLWVNDEEKSTVLSRSVRQRSKATIEMEIACPQSAEIASSTSRLPEAYQREPSIDFEGLRQVLERMKKNGIKTPPGRESIMMDELAQGTSVETIRKFRERPNQVAKLEEMRRGGVDVTSSGKLSGTEDSNLNKYRYIASSLKSFHRKRAAMRELVEEHNEIMALAKDLHNRPSSKETDSTRDNYLQRHAAWRQRVSTEIGLKSNAELQLWLDNWHCFHEQYLIWDRREFEPLRVRADEFYPQKEMALFDLWPETQSPILRENYPENDEILEFIIAQLYLTPTQSVQKGLGSLWPGAFEWLSEHCPSIKDPTKGGWPDLNEMNIRRLSSDMFLEILEAWVEWPWRPTRWDIMHKLGSEQFDPAAAERDE</sequence>
<evidence type="ECO:0000313" key="9">
    <source>
        <dbReference type="EMBL" id="KUJ21485.1"/>
    </source>
</evidence>
<evidence type="ECO:0000256" key="4">
    <source>
        <dbReference type="ARBA" id="ARBA00022679"/>
    </source>
</evidence>
<dbReference type="SUPFAM" id="SSF53335">
    <property type="entry name" value="S-adenosyl-L-methionine-dependent methyltransferases"/>
    <property type="match status" value="1"/>
</dbReference>
<comment type="function">
    <text evidence="7">Mitochondrial transcription factor that confers selective promoter recognition on the core subunit of the yeast mitochondrial RNA polymerase. Interacts with DNA in a non-specific manner.</text>
</comment>
<keyword evidence="3 9" id="KW-0489">Methyltransferase</keyword>
<gene>
    <name evidence="9" type="ORF">LY89DRAFT_639500</name>
</gene>
<evidence type="ECO:0000256" key="1">
    <source>
        <dbReference type="ARBA" id="ARBA00004173"/>
    </source>
</evidence>
<dbReference type="KEGG" id="psco:LY89DRAFT_639500"/>
<keyword evidence="4 9" id="KW-0808">Transferase</keyword>
<evidence type="ECO:0000313" key="10">
    <source>
        <dbReference type="Proteomes" id="UP000070700"/>
    </source>
</evidence>
<evidence type="ECO:0000256" key="3">
    <source>
        <dbReference type="ARBA" id="ARBA00022603"/>
    </source>
</evidence>
<dbReference type="RefSeq" id="XP_018075840.1">
    <property type="nucleotide sequence ID" value="XM_018211627.1"/>
</dbReference>
<reference evidence="9 10" key="1">
    <citation type="submission" date="2015-10" db="EMBL/GenBank/DDBJ databases">
        <title>Full genome of DAOMC 229536 Phialocephala scopiformis, a fungal endophyte of spruce producing the potent anti-insectan compound rugulosin.</title>
        <authorList>
            <consortium name="DOE Joint Genome Institute"/>
            <person name="Walker A.K."/>
            <person name="Frasz S.L."/>
            <person name="Seifert K.A."/>
            <person name="Miller J.D."/>
            <person name="Mondo S.J."/>
            <person name="Labutti K."/>
            <person name="Lipzen A."/>
            <person name="Dockter R."/>
            <person name="Kennedy M."/>
            <person name="Grigoriev I.V."/>
            <person name="Spatafora J.W."/>
        </authorList>
    </citation>
    <scope>NUCLEOTIDE SEQUENCE [LARGE SCALE GENOMIC DNA]</scope>
    <source>
        <strain evidence="9 10">CBS 120377</strain>
    </source>
</reference>
<dbReference type="AlphaFoldDB" id="A0A194XMK3"/>
<dbReference type="GO" id="GO:0034246">
    <property type="term" value="F:mitochondrial transcription factor activity"/>
    <property type="evidence" value="ECO:0007669"/>
    <property type="project" value="TreeGrafter"/>
</dbReference>
<organism evidence="9 10">
    <name type="scientific">Mollisia scopiformis</name>
    <name type="common">Conifer needle endophyte fungus</name>
    <name type="synonym">Phialocephala scopiformis</name>
    <dbReference type="NCBI Taxonomy" id="149040"/>
    <lineage>
        <taxon>Eukaryota</taxon>
        <taxon>Fungi</taxon>
        <taxon>Dikarya</taxon>
        <taxon>Ascomycota</taxon>
        <taxon>Pezizomycotina</taxon>
        <taxon>Leotiomycetes</taxon>
        <taxon>Helotiales</taxon>
        <taxon>Mollisiaceae</taxon>
        <taxon>Mollisia</taxon>
    </lineage>
</organism>
<dbReference type="InterPro" id="IPR001737">
    <property type="entry name" value="KsgA/Erm"/>
</dbReference>
<evidence type="ECO:0000256" key="6">
    <source>
        <dbReference type="ARBA" id="ARBA00022884"/>
    </source>
</evidence>
<keyword evidence="5" id="KW-0949">S-adenosyl-L-methionine</keyword>
<dbReference type="EMBL" id="KQ947408">
    <property type="protein sequence ID" value="KUJ21485.1"/>
    <property type="molecule type" value="Genomic_DNA"/>
</dbReference>
<dbReference type="InterPro" id="IPR023165">
    <property type="entry name" value="rRNA_Ade_diMease-like_C"/>
</dbReference>
<dbReference type="Gene3D" id="3.40.50.150">
    <property type="entry name" value="Vaccinia Virus protein VP39"/>
    <property type="match status" value="1"/>
</dbReference>
<protein>
    <recommendedName>
        <fullName evidence="2">Mitochondrial transcription factor 1</fullName>
    </recommendedName>
</protein>
<accession>A0A194XMK3</accession>
<evidence type="ECO:0000256" key="7">
    <source>
        <dbReference type="ARBA" id="ARBA00024915"/>
    </source>
</evidence>
<evidence type="ECO:0000256" key="2">
    <source>
        <dbReference type="ARBA" id="ARBA00013836"/>
    </source>
</evidence>
<dbReference type="PANTHER" id="PTHR11727:SF17">
    <property type="entry name" value="DIMETHYLADENOSINE TRANSFERASE 1, MITOCHONDRIAL"/>
    <property type="match status" value="1"/>
</dbReference>
<feature type="compositionally biased region" description="Low complexity" evidence="8">
    <location>
        <begin position="90"/>
        <end position="101"/>
    </location>
</feature>
<dbReference type="PANTHER" id="PTHR11727">
    <property type="entry name" value="DIMETHYLADENOSINE TRANSFERASE"/>
    <property type="match status" value="1"/>
</dbReference>
<dbReference type="GO" id="GO:0003723">
    <property type="term" value="F:RNA binding"/>
    <property type="evidence" value="ECO:0007669"/>
    <property type="project" value="UniProtKB-KW"/>
</dbReference>
<dbReference type="Gene3D" id="1.10.8.100">
    <property type="entry name" value="Ribosomal RNA adenine dimethylase-like, domain 2"/>
    <property type="match status" value="1"/>
</dbReference>
<keyword evidence="6" id="KW-0694">RNA-binding</keyword>
<dbReference type="OrthoDB" id="16079at2759"/>
<keyword evidence="10" id="KW-1185">Reference proteome</keyword>
<dbReference type="GO" id="GO:0034245">
    <property type="term" value="C:mitochondrial DNA-directed RNA polymerase complex"/>
    <property type="evidence" value="ECO:0007669"/>
    <property type="project" value="TreeGrafter"/>
</dbReference>
<dbReference type="Proteomes" id="UP000070700">
    <property type="component" value="Unassembled WGS sequence"/>
</dbReference>
<dbReference type="GeneID" id="28821353"/>
<evidence type="ECO:0000256" key="5">
    <source>
        <dbReference type="ARBA" id="ARBA00022691"/>
    </source>
</evidence>
<dbReference type="GO" id="GO:0006391">
    <property type="term" value="P:transcription initiation at mitochondrial promoter"/>
    <property type="evidence" value="ECO:0007669"/>
    <property type="project" value="TreeGrafter"/>
</dbReference>
<dbReference type="GO" id="GO:0005759">
    <property type="term" value="C:mitochondrial matrix"/>
    <property type="evidence" value="ECO:0007669"/>
    <property type="project" value="TreeGrafter"/>
</dbReference>
<dbReference type="InParanoid" id="A0A194XMK3"/>
<dbReference type="GO" id="GO:0008168">
    <property type="term" value="F:methyltransferase activity"/>
    <property type="evidence" value="ECO:0007669"/>
    <property type="project" value="UniProtKB-KW"/>
</dbReference>
<evidence type="ECO:0000256" key="8">
    <source>
        <dbReference type="SAM" id="MobiDB-lite"/>
    </source>
</evidence>
<dbReference type="InterPro" id="IPR029063">
    <property type="entry name" value="SAM-dependent_MTases_sf"/>
</dbReference>